<dbReference type="InterPro" id="IPR007856">
    <property type="entry name" value="SapB_1"/>
</dbReference>
<dbReference type="GO" id="GO:0016020">
    <property type="term" value="C:membrane"/>
    <property type="evidence" value="ECO:0007669"/>
    <property type="project" value="GOC"/>
</dbReference>
<feature type="chain" id="PRO_5028249816" evidence="7">
    <location>
        <begin position="21"/>
        <end position="258"/>
    </location>
</feature>
<dbReference type="Pfam" id="PF05184">
    <property type="entry name" value="SapB_1"/>
    <property type="match status" value="1"/>
</dbReference>
<dbReference type="InterPro" id="IPR008373">
    <property type="entry name" value="Saposin"/>
</dbReference>
<dbReference type="GO" id="GO:0005576">
    <property type="term" value="C:extracellular region"/>
    <property type="evidence" value="ECO:0007669"/>
    <property type="project" value="UniProtKB-SubCell"/>
</dbReference>
<dbReference type="Pfam" id="PF02199">
    <property type="entry name" value="SapA"/>
    <property type="match status" value="1"/>
</dbReference>
<evidence type="ECO:0000313" key="9">
    <source>
        <dbReference type="Proteomes" id="UP000515150"/>
    </source>
</evidence>
<organism evidence="9 10">
    <name type="scientific">Betta splendens</name>
    <name type="common">Siamese fighting fish</name>
    <dbReference type="NCBI Taxonomy" id="158456"/>
    <lineage>
        <taxon>Eukaryota</taxon>
        <taxon>Metazoa</taxon>
        <taxon>Chordata</taxon>
        <taxon>Craniata</taxon>
        <taxon>Vertebrata</taxon>
        <taxon>Euteleostomi</taxon>
        <taxon>Actinopterygii</taxon>
        <taxon>Neopterygii</taxon>
        <taxon>Teleostei</taxon>
        <taxon>Neoteleostei</taxon>
        <taxon>Acanthomorphata</taxon>
        <taxon>Anabantaria</taxon>
        <taxon>Anabantiformes</taxon>
        <taxon>Anabantoidei</taxon>
        <taxon>Osphronemidae</taxon>
        <taxon>Betta</taxon>
    </lineage>
</organism>
<evidence type="ECO:0000256" key="1">
    <source>
        <dbReference type="ARBA" id="ARBA00004613"/>
    </source>
</evidence>
<dbReference type="SMART" id="SM00741">
    <property type="entry name" value="SapB"/>
    <property type="match status" value="2"/>
</dbReference>
<dbReference type="SUPFAM" id="SSF47862">
    <property type="entry name" value="Saposin"/>
    <property type="match status" value="2"/>
</dbReference>
<dbReference type="OrthoDB" id="8889685at2759"/>
<dbReference type="InterPro" id="IPR011001">
    <property type="entry name" value="Saposin-like"/>
</dbReference>
<dbReference type="KEGG" id="bspl:114866834"/>
<dbReference type="RefSeq" id="XP_029024879.1">
    <property type="nucleotide sequence ID" value="XM_029169046.3"/>
</dbReference>
<gene>
    <name evidence="10" type="primary">LOC114866834</name>
</gene>
<dbReference type="GO" id="GO:0005764">
    <property type="term" value="C:lysosome"/>
    <property type="evidence" value="ECO:0007669"/>
    <property type="project" value="InterPro"/>
</dbReference>
<dbReference type="Proteomes" id="UP000515150">
    <property type="component" value="Chromosome 12"/>
</dbReference>
<dbReference type="PANTHER" id="PTHR11480:SF99">
    <property type="entry name" value="SURFACTANT PROTEIN BB"/>
    <property type="match status" value="1"/>
</dbReference>
<name>A0A6P7P5Q2_BETSP</name>
<feature type="domain" description="Saposin B-type" evidence="8">
    <location>
        <begin position="136"/>
        <end position="217"/>
    </location>
</feature>
<sequence length="258" mass="28701">MALLQLTLLLAIGFHGCASSADVWQRDPDALRVTPNGDVCHDCTQIFELIADLLSNADFQKKMIAGVERLCDLLPGETKKLCKDEVEKMLPFAITFITGVAKPAQLCKVLGLCAVDQETMRALLLQANWISVNLEPENQCSFCILFVKTLEGLLPKERTESAITKVLEEVCRILPSTYKDQCEAVVDRFTKAVLDALMHYATPQTICALLHLCHGEDAAVDPCTLATYRCRDVKTSVQCGTLFYCQRFAWKSLNHNTI</sequence>
<dbReference type="InterPro" id="IPR051428">
    <property type="entry name" value="Sphingo_Act-Surfact_Prot"/>
</dbReference>
<proteinExistence type="predicted"/>
<dbReference type="InterPro" id="IPR008139">
    <property type="entry name" value="SaposinB_dom"/>
</dbReference>
<keyword evidence="2" id="KW-0964">Secreted</keyword>
<dbReference type="Gene3D" id="1.10.225.10">
    <property type="entry name" value="Saposin-like"/>
    <property type="match status" value="2"/>
</dbReference>
<keyword evidence="4" id="KW-0677">Repeat</keyword>
<feature type="domain" description="Saposin B-type" evidence="8">
    <location>
        <begin position="36"/>
        <end position="117"/>
    </location>
</feature>
<evidence type="ECO:0000259" key="8">
    <source>
        <dbReference type="PROSITE" id="PS50015"/>
    </source>
</evidence>
<evidence type="ECO:0000256" key="6">
    <source>
        <dbReference type="ARBA" id="ARBA00023180"/>
    </source>
</evidence>
<protein>
    <submittedName>
        <fullName evidence="10">Prosaposin isoform X1</fullName>
    </submittedName>
</protein>
<dbReference type="PROSITE" id="PS50015">
    <property type="entry name" value="SAP_B"/>
    <property type="match status" value="2"/>
</dbReference>
<dbReference type="GO" id="GO:0006665">
    <property type="term" value="P:sphingolipid metabolic process"/>
    <property type="evidence" value="ECO:0007669"/>
    <property type="project" value="InterPro"/>
</dbReference>
<dbReference type="CTD" id="794185"/>
<evidence type="ECO:0000256" key="2">
    <source>
        <dbReference type="ARBA" id="ARBA00022525"/>
    </source>
</evidence>
<dbReference type="InterPro" id="IPR008138">
    <property type="entry name" value="SapB_2"/>
</dbReference>
<reference evidence="10" key="1">
    <citation type="submission" date="2025-08" db="UniProtKB">
        <authorList>
            <consortium name="RefSeq"/>
        </authorList>
    </citation>
    <scope>IDENTIFICATION</scope>
</reference>
<comment type="subcellular location">
    <subcellularLocation>
        <location evidence="1">Secreted</location>
    </subcellularLocation>
</comment>
<dbReference type="PANTHER" id="PTHR11480">
    <property type="entry name" value="SAPOSIN-RELATED"/>
    <property type="match status" value="1"/>
</dbReference>
<evidence type="ECO:0000313" key="10">
    <source>
        <dbReference type="RefSeq" id="XP_029024879.1"/>
    </source>
</evidence>
<dbReference type="Pfam" id="PF03489">
    <property type="entry name" value="SapB_2"/>
    <property type="match status" value="1"/>
</dbReference>
<dbReference type="InterPro" id="IPR003119">
    <property type="entry name" value="SAP_A"/>
</dbReference>
<dbReference type="InParanoid" id="A0A6P7P5Q2"/>
<accession>A0A6P7P5Q2</accession>
<keyword evidence="9" id="KW-1185">Reference proteome</keyword>
<evidence type="ECO:0000256" key="4">
    <source>
        <dbReference type="ARBA" id="ARBA00022737"/>
    </source>
</evidence>
<dbReference type="GeneID" id="114866834"/>
<feature type="signal peptide" evidence="7">
    <location>
        <begin position="1"/>
        <end position="20"/>
    </location>
</feature>
<evidence type="ECO:0000256" key="5">
    <source>
        <dbReference type="ARBA" id="ARBA00023157"/>
    </source>
</evidence>
<keyword evidence="3 7" id="KW-0732">Signal</keyword>
<keyword evidence="5" id="KW-1015">Disulfide bond</keyword>
<dbReference type="PRINTS" id="PR01797">
    <property type="entry name" value="SAPOSIN"/>
</dbReference>
<evidence type="ECO:0000256" key="3">
    <source>
        <dbReference type="ARBA" id="ARBA00022729"/>
    </source>
</evidence>
<dbReference type="AlphaFoldDB" id="A0A6P7P5Q2"/>
<keyword evidence="6" id="KW-0325">Glycoprotein</keyword>
<evidence type="ECO:0000256" key="7">
    <source>
        <dbReference type="SAM" id="SignalP"/>
    </source>
</evidence>